<dbReference type="SUPFAM" id="SSF53383">
    <property type="entry name" value="PLP-dependent transferases"/>
    <property type="match status" value="1"/>
</dbReference>
<keyword evidence="6" id="KW-0663">Pyridoxal phosphate</keyword>
<dbReference type="InterPro" id="IPR004838">
    <property type="entry name" value="NHTrfase_class1_PyrdxlP-BS"/>
</dbReference>
<comment type="caution">
    <text evidence="9">The sequence shown here is derived from an EMBL/GenBank/DDBJ whole genome shotgun (WGS) entry which is preliminary data.</text>
</comment>
<name>A0ABD5NBX6_9EURY</name>
<dbReference type="Pfam" id="PF00155">
    <property type="entry name" value="Aminotran_1_2"/>
    <property type="match status" value="1"/>
</dbReference>
<evidence type="ECO:0000256" key="5">
    <source>
        <dbReference type="ARBA" id="ARBA00022679"/>
    </source>
</evidence>
<dbReference type="RefSeq" id="WP_232572052.1">
    <property type="nucleotide sequence ID" value="NZ_CP089466.1"/>
</dbReference>
<comment type="subunit">
    <text evidence="3">Homodimer.</text>
</comment>
<evidence type="ECO:0000313" key="9">
    <source>
        <dbReference type="EMBL" id="MFC3476808.1"/>
    </source>
</evidence>
<dbReference type="InterPro" id="IPR015421">
    <property type="entry name" value="PyrdxlP-dep_Trfase_major"/>
</dbReference>
<dbReference type="InterPro" id="IPR015424">
    <property type="entry name" value="PyrdxlP-dep_Trfase"/>
</dbReference>
<dbReference type="InterPro" id="IPR004839">
    <property type="entry name" value="Aminotransferase_I/II_large"/>
</dbReference>
<dbReference type="PANTHER" id="PTHR46383">
    <property type="entry name" value="ASPARTATE AMINOTRANSFERASE"/>
    <property type="match status" value="1"/>
</dbReference>
<dbReference type="PROSITE" id="PS00105">
    <property type="entry name" value="AA_TRANSFER_CLASS_1"/>
    <property type="match status" value="1"/>
</dbReference>
<feature type="domain" description="Aminotransferase class I/classII large" evidence="8">
    <location>
        <begin position="27"/>
        <end position="371"/>
    </location>
</feature>
<dbReference type="CDD" id="cd00609">
    <property type="entry name" value="AAT_like"/>
    <property type="match status" value="1"/>
</dbReference>
<evidence type="ECO:0000313" key="10">
    <source>
        <dbReference type="Proteomes" id="UP001595660"/>
    </source>
</evidence>
<evidence type="ECO:0000256" key="7">
    <source>
        <dbReference type="RuleBase" id="RU000481"/>
    </source>
</evidence>
<accession>A0ABD5NBX6</accession>
<dbReference type="AlphaFoldDB" id="A0ABD5NBX6"/>
<dbReference type="EC" id="2.6.1.-" evidence="7"/>
<proteinExistence type="inferred from homology"/>
<dbReference type="Proteomes" id="UP001595660">
    <property type="component" value="Unassembled WGS sequence"/>
</dbReference>
<dbReference type="PANTHER" id="PTHR46383:SF2">
    <property type="entry name" value="AMINOTRANSFERASE"/>
    <property type="match status" value="1"/>
</dbReference>
<evidence type="ECO:0000256" key="3">
    <source>
        <dbReference type="ARBA" id="ARBA00011738"/>
    </source>
</evidence>
<dbReference type="EMBL" id="JBHRWN010000002">
    <property type="protein sequence ID" value="MFC3476808.1"/>
    <property type="molecule type" value="Genomic_DNA"/>
</dbReference>
<reference evidence="9 10" key="1">
    <citation type="journal article" date="2019" name="Int. J. Syst. Evol. Microbiol.">
        <title>The Global Catalogue of Microorganisms (GCM) 10K type strain sequencing project: providing services to taxonomists for standard genome sequencing and annotation.</title>
        <authorList>
            <consortium name="The Broad Institute Genomics Platform"/>
            <consortium name="The Broad Institute Genome Sequencing Center for Infectious Disease"/>
            <person name="Wu L."/>
            <person name="Ma J."/>
        </authorList>
    </citation>
    <scope>NUCLEOTIDE SEQUENCE [LARGE SCALE GENOMIC DNA]</scope>
    <source>
        <strain evidence="9 10">CGMCC 1.12562</strain>
    </source>
</reference>
<evidence type="ECO:0000256" key="4">
    <source>
        <dbReference type="ARBA" id="ARBA00022576"/>
    </source>
</evidence>
<dbReference type="Gene3D" id="3.40.640.10">
    <property type="entry name" value="Type I PLP-dependent aspartate aminotransferase-like (Major domain)"/>
    <property type="match status" value="1"/>
</dbReference>
<protein>
    <recommendedName>
        <fullName evidence="7">Aminotransferase</fullName>
        <ecNumber evidence="7">2.6.1.-</ecNumber>
    </recommendedName>
</protein>
<comment type="similarity">
    <text evidence="2 7">Belongs to the class-I pyridoxal-phosphate-dependent aminotransferase family.</text>
</comment>
<dbReference type="InterPro" id="IPR050596">
    <property type="entry name" value="AspAT/PAT-like"/>
</dbReference>
<comment type="cofactor">
    <cofactor evidence="1 7">
        <name>pyridoxal 5'-phosphate</name>
        <dbReference type="ChEBI" id="CHEBI:597326"/>
    </cofactor>
</comment>
<evidence type="ECO:0000256" key="1">
    <source>
        <dbReference type="ARBA" id="ARBA00001933"/>
    </source>
</evidence>
<dbReference type="GeneID" id="69117276"/>
<sequence length="380" mass="40710">MPSERATDTTPFAAMDVLERASERDGVVHMEVGEPDFRPPEAATEAAVAALRAGDDDYTSSRGTASLRDAISEHYADTYGVDVPAERIIVTPGSSPALLLAMLSSVEPGEEVVLTNPHYACYPNFVRLADGRVSTVDLDPEDGFEPSVSAYEAVVDDDTAAMLLNSPANPTGAVTSGDTLAGLVDLAERTDTTVVSDEVYHGLAFDAEEHSVLEYTDDAFVLDGVSKRYGMTGWRLGWVVCPPSHVEAVNRIAQNALICAPSFVQAGAEAAIRGGTDWLDDVREDYAERRDLLLEAAERWGFDLGYTPEGAYYLLLDVSELGDAFDVADVFLEDAGVAMTPGPDFGEGATDYLRASFATSTEDVREAIERIDALLATTTT</sequence>
<evidence type="ECO:0000259" key="8">
    <source>
        <dbReference type="Pfam" id="PF00155"/>
    </source>
</evidence>
<evidence type="ECO:0000256" key="2">
    <source>
        <dbReference type="ARBA" id="ARBA00007441"/>
    </source>
</evidence>
<keyword evidence="10" id="KW-1185">Reference proteome</keyword>
<keyword evidence="5 7" id="KW-0808">Transferase</keyword>
<gene>
    <name evidence="9" type="ORF">ACFOKC_03620</name>
</gene>
<organism evidence="9 10">
    <name type="scientific">Halobacterium litoreum</name>
    <dbReference type="NCBI Taxonomy" id="2039234"/>
    <lineage>
        <taxon>Archaea</taxon>
        <taxon>Methanobacteriati</taxon>
        <taxon>Methanobacteriota</taxon>
        <taxon>Stenosarchaea group</taxon>
        <taxon>Halobacteria</taxon>
        <taxon>Halobacteriales</taxon>
        <taxon>Halobacteriaceae</taxon>
        <taxon>Halobacterium</taxon>
    </lineage>
</organism>
<dbReference type="GO" id="GO:0008483">
    <property type="term" value="F:transaminase activity"/>
    <property type="evidence" value="ECO:0007669"/>
    <property type="project" value="UniProtKB-KW"/>
</dbReference>
<keyword evidence="4 7" id="KW-0032">Aminotransferase</keyword>
<evidence type="ECO:0000256" key="6">
    <source>
        <dbReference type="ARBA" id="ARBA00022898"/>
    </source>
</evidence>